<sequence length="307" mass="31330">MVQKIVLPVAGFTGPQVVETPADVTAPTVPTGLTATPAVGQIALSWTASTDAVGVVGYRVYRDNTLIASPTGTSYTDTGRVATAGHDYQVSAVDAAGNESARTTAVASRSLPALTVLTSDGFAGSNGNIATGRATDLEFGGSALSWTASPTSRLAISSNQLTNGSVDGLGGIYLPVSAANVRLTLHVRAIDSTAEILHLDIRRQTASHVIDSTDNAWTLITGAGNAQLAKKVGGVRTPVGDVIAYAAESDVAIQALGSRISLLVNGVERAAVTDTAVPSGNYIGIYKTGVGNIRNPNWMRVDSVAAA</sequence>
<gene>
    <name evidence="1" type="primary">28</name>
    <name evidence="1" type="ORF">SEA_MCKINLEY_28</name>
</gene>
<dbReference type="InterPro" id="IPR036116">
    <property type="entry name" value="FN3_sf"/>
</dbReference>
<dbReference type="Gene3D" id="2.60.40.10">
    <property type="entry name" value="Immunoglobulins"/>
    <property type="match status" value="1"/>
</dbReference>
<dbReference type="RefSeq" id="YP_010103318.1">
    <property type="nucleotide sequence ID" value="NC_055808.1"/>
</dbReference>
<evidence type="ECO:0000313" key="2">
    <source>
        <dbReference type="Proteomes" id="UP000319693"/>
    </source>
</evidence>
<dbReference type="Proteomes" id="UP000319693">
    <property type="component" value="Segment"/>
</dbReference>
<proteinExistence type="predicted"/>
<accession>A0A4Y6EL47</accession>
<dbReference type="EMBL" id="MK977702">
    <property type="protein sequence ID" value="QDF19450.1"/>
    <property type="molecule type" value="Genomic_DNA"/>
</dbReference>
<evidence type="ECO:0000313" key="1">
    <source>
        <dbReference type="EMBL" id="QDF19450.1"/>
    </source>
</evidence>
<dbReference type="SUPFAM" id="SSF49265">
    <property type="entry name" value="Fibronectin type III"/>
    <property type="match status" value="1"/>
</dbReference>
<dbReference type="InterPro" id="IPR013783">
    <property type="entry name" value="Ig-like_fold"/>
</dbReference>
<dbReference type="KEGG" id="vg:65121180"/>
<dbReference type="Gene3D" id="2.60.120.560">
    <property type="entry name" value="Exo-inulinase, domain 1"/>
    <property type="match status" value="1"/>
</dbReference>
<reference evidence="1 2" key="1">
    <citation type="submission" date="2019-05" db="EMBL/GenBank/DDBJ databases">
        <authorList>
            <person name="Ellsworth Z."/>
            <person name="Dibiase D."/>
            <person name="Grasse S."/>
            <person name="Grondin A."/>
            <person name="Golas M."/>
            <person name="Doty J.A."/>
            <person name="Breton T.S."/>
            <person name="Caruso S.M."/>
            <person name="Garlena R.A."/>
            <person name="Russell D.A."/>
            <person name="Pope W.H."/>
            <person name="Jacobs-Se D."/>
            <person name="Hatfull G.F."/>
            <person name="Tolsma S."/>
        </authorList>
    </citation>
    <scope>NUCLEOTIDE SEQUENCE [LARGE SCALE GENOMIC DNA]</scope>
</reference>
<protein>
    <submittedName>
        <fullName evidence="1">Minor tail protein</fullName>
    </submittedName>
</protein>
<name>A0A4Y6EL47_9CAUD</name>
<keyword evidence="2" id="KW-1185">Reference proteome</keyword>
<organism evidence="1 2">
    <name type="scientific">Gordonia phage McKinley</name>
    <dbReference type="NCBI Taxonomy" id="2588507"/>
    <lineage>
        <taxon>Viruses</taxon>
        <taxon>Duplodnaviria</taxon>
        <taxon>Heunggongvirae</taxon>
        <taxon>Uroviricota</taxon>
        <taxon>Caudoviricetes</taxon>
        <taxon>Stackebrandtviridae</taxon>
        <taxon>Schenleyvirinae</taxon>
        <taxon>Vividuovirus</taxon>
        <taxon>Vividuovirus mckinley</taxon>
    </lineage>
</organism>
<dbReference type="GeneID" id="65121180"/>